<evidence type="ECO:0000256" key="4">
    <source>
        <dbReference type="ARBA" id="ARBA00023267"/>
    </source>
</evidence>
<evidence type="ECO:0000256" key="5">
    <source>
        <dbReference type="ARBA" id="ARBA00024227"/>
    </source>
</evidence>
<reference evidence="7 8" key="1">
    <citation type="submission" date="2020-07" db="EMBL/GenBank/DDBJ databases">
        <title>Sequencing the genomes of 1000 actinobacteria strains.</title>
        <authorList>
            <person name="Klenk H.-P."/>
        </authorList>
    </citation>
    <scope>NUCLEOTIDE SEQUENCE [LARGE SCALE GENOMIC DNA]</scope>
    <source>
        <strain evidence="7 8">DSM 45975</strain>
    </source>
</reference>
<proteinExistence type="predicted"/>
<dbReference type="SUPFAM" id="SSF50037">
    <property type="entry name" value="C-terminal domain of transcriptional repressors"/>
    <property type="match status" value="1"/>
</dbReference>
<dbReference type="PANTHER" id="PTHR12835">
    <property type="entry name" value="BIOTIN PROTEIN LIGASE"/>
    <property type="match status" value="1"/>
</dbReference>
<evidence type="ECO:0000256" key="2">
    <source>
        <dbReference type="ARBA" id="ARBA00022741"/>
    </source>
</evidence>
<dbReference type="EMBL" id="JACGWZ010000006">
    <property type="protein sequence ID" value="MBA8826902.1"/>
    <property type="molecule type" value="Genomic_DNA"/>
</dbReference>
<evidence type="ECO:0000256" key="3">
    <source>
        <dbReference type="ARBA" id="ARBA00022840"/>
    </source>
</evidence>
<evidence type="ECO:0000259" key="6">
    <source>
        <dbReference type="PROSITE" id="PS51733"/>
    </source>
</evidence>
<dbReference type="GO" id="GO:0005524">
    <property type="term" value="F:ATP binding"/>
    <property type="evidence" value="ECO:0007669"/>
    <property type="project" value="UniProtKB-KW"/>
</dbReference>
<dbReference type="InterPro" id="IPR004408">
    <property type="entry name" value="Biotin_CoA_COase_ligase"/>
</dbReference>
<sequence length="278" mass="29404">MTTIPTPLDTGWLRSRLVENGPYSALDVVTVTGSTNTDLVERADTARDRTVLIAEEQQTGRGRLQRSWVSPRYYGLHVSVLLRPSEIPRSELGWLPLIAGVALAETVQSVTGLPAGLKWPNDLLLGSGTHWCKAAGILAEGADTSGGMAIVLGIGVNVHHGPQELPQPKGGLPPTSLAAQGASVDRAEFVSELLTSFAGIDDLWRSHRGDVVGNDLLDRYQRLCATLGEQVRVDFGDDDPLAGTAARIDAGGRLVVRGADGASTPVAAGDVKHLRPSE</sequence>
<evidence type="ECO:0000313" key="7">
    <source>
        <dbReference type="EMBL" id="MBA8826902.1"/>
    </source>
</evidence>
<dbReference type="Gene3D" id="2.30.30.100">
    <property type="match status" value="1"/>
</dbReference>
<keyword evidence="4" id="KW-0092">Biotin</keyword>
<keyword evidence="3" id="KW-0067">ATP-binding</keyword>
<keyword evidence="2" id="KW-0547">Nucleotide-binding</keyword>
<keyword evidence="1 7" id="KW-0436">Ligase</keyword>
<dbReference type="NCBIfam" id="TIGR00121">
    <property type="entry name" value="birA_ligase"/>
    <property type="match status" value="1"/>
</dbReference>
<dbReference type="PANTHER" id="PTHR12835:SF5">
    <property type="entry name" value="BIOTIN--PROTEIN LIGASE"/>
    <property type="match status" value="1"/>
</dbReference>
<dbReference type="RefSeq" id="WP_328796520.1">
    <property type="nucleotide sequence ID" value="NZ_JACGWZ010000006.1"/>
</dbReference>
<dbReference type="Gene3D" id="3.30.930.10">
    <property type="entry name" value="Bira Bifunctional Protein, Domain 2"/>
    <property type="match status" value="1"/>
</dbReference>
<evidence type="ECO:0000313" key="8">
    <source>
        <dbReference type="Proteomes" id="UP000569329"/>
    </source>
</evidence>
<dbReference type="Proteomes" id="UP000569329">
    <property type="component" value="Unassembled WGS sequence"/>
</dbReference>
<dbReference type="InterPro" id="IPR003142">
    <property type="entry name" value="BPL_C"/>
</dbReference>
<dbReference type="CDD" id="cd16442">
    <property type="entry name" value="BPL"/>
    <property type="match status" value="1"/>
</dbReference>
<dbReference type="GO" id="GO:0004077">
    <property type="term" value="F:biotin--[biotin carboxyl-carrier protein] ligase activity"/>
    <property type="evidence" value="ECO:0007669"/>
    <property type="project" value="UniProtKB-EC"/>
</dbReference>
<dbReference type="AlphaFoldDB" id="A0A839DY63"/>
<gene>
    <name evidence="7" type="ORF">FHX42_004281</name>
</gene>
<evidence type="ECO:0000256" key="1">
    <source>
        <dbReference type="ARBA" id="ARBA00022598"/>
    </source>
</evidence>
<comment type="caution">
    <text evidence="7">The sequence shown here is derived from an EMBL/GenBank/DDBJ whole genome shotgun (WGS) entry which is preliminary data.</text>
</comment>
<accession>A0A839DY63</accession>
<dbReference type="GO" id="GO:0005737">
    <property type="term" value="C:cytoplasm"/>
    <property type="evidence" value="ECO:0007669"/>
    <property type="project" value="TreeGrafter"/>
</dbReference>
<dbReference type="InterPro" id="IPR004143">
    <property type="entry name" value="BPL_LPL_catalytic"/>
</dbReference>
<organism evidence="7 8">
    <name type="scientific">Halosaccharopolyspora lacisalsi</name>
    <dbReference type="NCBI Taxonomy" id="1000566"/>
    <lineage>
        <taxon>Bacteria</taxon>
        <taxon>Bacillati</taxon>
        <taxon>Actinomycetota</taxon>
        <taxon>Actinomycetes</taxon>
        <taxon>Pseudonocardiales</taxon>
        <taxon>Pseudonocardiaceae</taxon>
        <taxon>Halosaccharopolyspora</taxon>
    </lineage>
</organism>
<feature type="domain" description="BPL/LPL catalytic" evidence="6">
    <location>
        <begin position="9"/>
        <end position="205"/>
    </location>
</feature>
<dbReference type="SUPFAM" id="SSF55681">
    <property type="entry name" value="Class II aaRS and biotin synthetases"/>
    <property type="match status" value="1"/>
</dbReference>
<dbReference type="Pfam" id="PF02237">
    <property type="entry name" value="BPL_C"/>
    <property type="match status" value="1"/>
</dbReference>
<dbReference type="Pfam" id="PF03099">
    <property type="entry name" value="BPL_LplA_LipB"/>
    <property type="match status" value="1"/>
</dbReference>
<name>A0A839DY63_9PSEU</name>
<dbReference type="EC" id="6.3.4.15" evidence="5"/>
<protein>
    <recommendedName>
        <fullName evidence="5">biotin--[biotin carboxyl-carrier protein] ligase</fullName>
        <ecNumber evidence="5">6.3.4.15</ecNumber>
    </recommendedName>
</protein>
<dbReference type="InterPro" id="IPR008988">
    <property type="entry name" value="Transcriptional_repressor_C"/>
</dbReference>
<dbReference type="InterPro" id="IPR045864">
    <property type="entry name" value="aa-tRNA-synth_II/BPL/LPL"/>
</dbReference>
<dbReference type="PROSITE" id="PS51733">
    <property type="entry name" value="BPL_LPL_CATALYTIC"/>
    <property type="match status" value="1"/>
</dbReference>
<keyword evidence="8" id="KW-1185">Reference proteome</keyword>